<feature type="compositionally biased region" description="Basic and acidic residues" evidence="10">
    <location>
        <begin position="58"/>
        <end position="67"/>
    </location>
</feature>
<feature type="signal peptide" evidence="11">
    <location>
        <begin position="1"/>
        <end position="28"/>
    </location>
</feature>
<dbReference type="Gene3D" id="2.40.170.20">
    <property type="entry name" value="TonB-dependent receptor, beta-barrel domain"/>
    <property type="match status" value="1"/>
</dbReference>
<sequence>MSKLRTRQSQAFLALSCVGALMSTAAHAQQQGNDEQTTLGGEEVRYSDDDVPPPQKQESPKAVRPVRDTPQTVTILSSEVLEQQNLLTLRDMLSTVPGITFGAAEGGTPPSDQINFRGYAAGSDITQDGVRDSAAYSRSDSFNLEQLEVTNGANSVTTGAGSVGGSINLITKRPKADTSVAIAGGVGTKDYFRGTIDANLRVSDLIAWRVNLMGHKNGIPGRDVEENKRWGIASAVTIGIDEPTKLTIQYFHQADNNIPQYGVPYFKTATNDGEVPGVDRSDYFGYRNVDKQRIRVNQVTGIFEHEFSDTVSIRNLARWQQVNQLTIVGPPQGTFCLLNGLTPAGAACPATVPKGYYLISGPRGNFRDSQNELMFNQLDLRATFDTGPIEHTAVFGGSVSWEKFSLATGNALRNADRTLVYSPYPLVNIANPNDVVPGPAGFTYGSNVYTGPINLIQGAGQQGEVSDYALYLFDAMKLGKIELNGGVRWEKNDSWGRSDPAGAAATLTTPQGPVGRGVPTNSNVDFVTYRVGLVYKPIEAVSLYVAYGNSKTPSQSNVNGSCSIGAAGTCNVKPEGAKNYEIGAKAELFNGGLLLTASAFRNERDSYRVDSGDPLVPAPQLDGHSRVDGIALGAVGKISPVWSVTANYTYLDGKLLQSVSNYCLNHPGQGSCTNTVANPDPLAGAFLANTPKHAGSLFTTYALPFGLTIGYGATYQGKFAFSTAATGAVYSNAYWVHNAYLSYDITRALSVQANVKNIFDKTYYTRIRNNGWATPGDARSGVLTVNYRF</sequence>
<dbReference type="InterPro" id="IPR036942">
    <property type="entry name" value="Beta-barrel_TonB_sf"/>
</dbReference>
<evidence type="ECO:0000256" key="1">
    <source>
        <dbReference type="ARBA" id="ARBA00004571"/>
    </source>
</evidence>
<keyword evidence="4 8" id="KW-0812">Transmembrane</keyword>
<gene>
    <name evidence="14" type="ORF">KK488_07665</name>
</gene>
<dbReference type="SUPFAM" id="SSF56935">
    <property type="entry name" value="Porins"/>
    <property type="match status" value="1"/>
</dbReference>
<comment type="caution">
    <text evidence="14">The sequence shown here is derived from an EMBL/GenBank/DDBJ whole genome shotgun (WGS) entry which is preliminary data.</text>
</comment>
<feature type="compositionally biased region" description="Polar residues" evidence="10">
    <location>
        <begin position="26"/>
        <end position="39"/>
    </location>
</feature>
<keyword evidence="5 9" id="KW-0798">TonB box</keyword>
<dbReference type="AlphaFoldDB" id="A0A9X1IQR8"/>
<evidence type="ECO:0000256" key="8">
    <source>
        <dbReference type="PROSITE-ProRule" id="PRU01360"/>
    </source>
</evidence>
<dbReference type="GO" id="GO:0009279">
    <property type="term" value="C:cell outer membrane"/>
    <property type="evidence" value="ECO:0007669"/>
    <property type="project" value="UniProtKB-SubCell"/>
</dbReference>
<feature type="chain" id="PRO_5040807757" evidence="11">
    <location>
        <begin position="29"/>
        <end position="789"/>
    </location>
</feature>
<evidence type="ECO:0000256" key="9">
    <source>
        <dbReference type="RuleBase" id="RU003357"/>
    </source>
</evidence>
<evidence type="ECO:0000256" key="5">
    <source>
        <dbReference type="ARBA" id="ARBA00023077"/>
    </source>
</evidence>
<evidence type="ECO:0000256" key="7">
    <source>
        <dbReference type="ARBA" id="ARBA00023237"/>
    </source>
</evidence>
<organism evidence="14 15">
    <name type="scientific">Sphingobium nicotianae</name>
    <dbReference type="NCBI Taxonomy" id="2782607"/>
    <lineage>
        <taxon>Bacteria</taxon>
        <taxon>Pseudomonadati</taxon>
        <taxon>Pseudomonadota</taxon>
        <taxon>Alphaproteobacteria</taxon>
        <taxon>Sphingomonadales</taxon>
        <taxon>Sphingomonadaceae</taxon>
        <taxon>Sphingobium</taxon>
    </lineage>
</organism>
<comment type="subcellular location">
    <subcellularLocation>
        <location evidence="1 8">Cell outer membrane</location>
        <topology evidence="1 8">Multi-pass membrane protein</topology>
    </subcellularLocation>
</comment>
<reference evidence="14" key="1">
    <citation type="submission" date="2021-05" db="EMBL/GenBank/DDBJ databases">
        <title>Genome of Sphingobium sp. strain.</title>
        <authorList>
            <person name="Fan R."/>
        </authorList>
    </citation>
    <scope>NUCLEOTIDE SEQUENCE</scope>
    <source>
        <strain evidence="14">H33</strain>
    </source>
</reference>
<dbReference type="Gene3D" id="2.170.130.10">
    <property type="entry name" value="TonB-dependent receptor, plug domain"/>
    <property type="match status" value="1"/>
</dbReference>
<feature type="domain" description="TonB-dependent receptor plug" evidence="13">
    <location>
        <begin position="66"/>
        <end position="165"/>
    </location>
</feature>
<dbReference type="Pfam" id="PF00593">
    <property type="entry name" value="TonB_dep_Rec_b-barrel"/>
    <property type="match status" value="1"/>
</dbReference>
<evidence type="ECO:0000256" key="3">
    <source>
        <dbReference type="ARBA" id="ARBA00022452"/>
    </source>
</evidence>
<evidence type="ECO:0000256" key="6">
    <source>
        <dbReference type="ARBA" id="ARBA00023136"/>
    </source>
</evidence>
<keyword evidence="6 8" id="KW-0472">Membrane</keyword>
<dbReference type="InterPro" id="IPR039426">
    <property type="entry name" value="TonB-dep_rcpt-like"/>
</dbReference>
<keyword evidence="3 8" id="KW-1134">Transmembrane beta strand</keyword>
<dbReference type="InterPro" id="IPR000531">
    <property type="entry name" value="Beta-barrel_TonB"/>
</dbReference>
<dbReference type="EMBL" id="JAHGAW010000004">
    <property type="protein sequence ID" value="MBT2186826.1"/>
    <property type="molecule type" value="Genomic_DNA"/>
</dbReference>
<protein>
    <submittedName>
        <fullName evidence="14">TonB-dependent receptor</fullName>
    </submittedName>
</protein>
<evidence type="ECO:0000256" key="2">
    <source>
        <dbReference type="ARBA" id="ARBA00022448"/>
    </source>
</evidence>
<dbReference type="PROSITE" id="PS52016">
    <property type="entry name" value="TONB_DEPENDENT_REC_3"/>
    <property type="match status" value="1"/>
</dbReference>
<evidence type="ECO:0000259" key="13">
    <source>
        <dbReference type="Pfam" id="PF07715"/>
    </source>
</evidence>
<keyword evidence="7 8" id="KW-0998">Cell outer membrane</keyword>
<evidence type="ECO:0000313" key="15">
    <source>
        <dbReference type="Proteomes" id="UP001138757"/>
    </source>
</evidence>
<dbReference type="PANTHER" id="PTHR32552:SF83">
    <property type="entry name" value="BLR3904 PROTEIN"/>
    <property type="match status" value="1"/>
</dbReference>
<dbReference type="Proteomes" id="UP001138757">
    <property type="component" value="Unassembled WGS sequence"/>
</dbReference>
<evidence type="ECO:0000256" key="10">
    <source>
        <dbReference type="SAM" id="MobiDB-lite"/>
    </source>
</evidence>
<evidence type="ECO:0000313" key="14">
    <source>
        <dbReference type="EMBL" id="MBT2186826.1"/>
    </source>
</evidence>
<dbReference type="InterPro" id="IPR012910">
    <property type="entry name" value="Plug_dom"/>
</dbReference>
<proteinExistence type="inferred from homology"/>
<keyword evidence="14" id="KW-0675">Receptor</keyword>
<comment type="similarity">
    <text evidence="8 9">Belongs to the TonB-dependent receptor family.</text>
</comment>
<dbReference type="PANTHER" id="PTHR32552">
    <property type="entry name" value="FERRICHROME IRON RECEPTOR-RELATED"/>
    <property type="match status" value="1"/>
</dbReference>
<evidence type="ECO:0000259" key="12">
    <source>
        <dbReference type="Pfam" id="PF00593"/>
    </source>
</evidence>
<dbReference type="InterPro" id="IPR037066">
    <property type="entry name" value="Plug_dom_sf"/>
</dbReference>
<keyword evidence="2 8" id="KW-0813">Transport</keyword>
<feature type="region of interest" description="Disordered" evidence="10">
    <location>
        <begin position="494"/>
        <end position="516"/>
    </location>
</feature>
<evidence type="ECO:0000256" key="4">
    <source>
        <dbReference type="ARBA" id="ARBA00022692"/>
    </source>
</evidence>
<accession>A0A9X1IQR8</accession>
<dbReference type="GO" id="GO:0015344">
    <property type="term" value="F:siderophore uptake transmembrane transporter activity"/>
    <property type="evidence" value="ECO:0007669"/>
    <property type="project" value="TreeGrafter"/>
</dbReference>
<keyword evidence="11" id="KW-0732">Signal</keyword>
<name>A0A9X1IQR8_9SPHN</name>
<keyword evidence="15" id="KW-1185">Reference proteome</keyword>
<dbReference type="Pfam" id="PF07715">
    <property type="entry name" value="Plug"/>
    <property type="match status" value="1"/>
</dbReference>
<dbReference type="CDD" id="cd01347">
    <property type="entry name" value="ligand_gated_channel"/>
    <property type="match status" value="1"/>
</dbReference>
<feature type="region of interest" description="Disordered" evidence="10">
    <location>
        <begin position="24"/>
        <end position="68"/>
    </location>
</feature>
<evidence type="ECO:0000256" key="11">
    <source>
        <dbReference type="SAM" id="SignalP"/>
    </source>
</evidence>
<feature type="domain" description="TonB-dependent receptor-like beta-barrel" evidence="12">
    <location>
        <begin position="253"/>
        <end position="758"/>
    </location>
</feature>